<evidence type="ECO:0000313" key="6">
    <source>
        <dbReference type="Proteomes" id="UP000182367"/>
    </source>
</evidence>
<reference evidence="5" key="1">
    <citation type="submission" date="2016-03" db="EMBL/GenBank/DDBJ databases">
        <title>Draft genome sequence of Paenibacillus glacialis DSM 22343.</title>
        <authorList>
            <person name="Shin S.-K."/>
            <person name="Yi H."/>
        </authorList>
    </citation>
    <scope>NUCLEOTIDE SEQUENCE [LARGE SCALE GENOMIC DNA]</scope>
    <source>
        <strain evidence="5">NBRC 105008</strain>
    </source>
</reference>
<evidence type="ECO:0000313" key="3">
    <source>
        <dbReference type="EMBL" id="OCB72633.1"/>
    </source>
</evidence>
<evidence type="ECO:0000313" key="2">
    <source>
        <dbReference type="EMBL" id="GEL10133.1"/>
    </source>
</evidence>
<dbReference type="InterPro" id="IPR036116">
    <property type="entry name" value="FN3_sf"/>
</dbReference>
<dbReference type="InterPro" id="IPR003961">
    <property type="entry name" value="FN3_dom"/>
</dbReference>
<dbReference type="InterPro" id="IPR013783">
    <property type="entry name" value="Ig-like_fold"/>
</dbReference>
<comment type="caution">
    <text evidence="3">The sequence shown here is derived from an EMBL/GenBank/DDBJ whole genome shotgun (WGS) entry which is preliminary data.</text>
</comment>
<dbReference type="SUPFAM" id="SSF49265">
    <property type="entry name" value="Fibronectin type III"/>
    <property type="match status" value="2"/>
</dbReference>
<dbReference type="RefSeq" id="WP_066327473.1">
    <property type="nucleotide sequence ID" value="NZ_BJVF01000001.1"/>
</dbReference>
<dbReference type="Pfam" id="PF25788">
    <property type="entry name" value="Ig_Rha78A_N"/>
    <property type="match status" value="1"/>
</dbReference>
<dbReference type="OrthoDB" id="789771at2"/>
<accession>A0A1B9DSF7</accession>
<gene>
    <name evidence="3" type="ORF">FBGL_08335</name>
    <name evidence="2" type="ORF">FGL01_08720</name>
    <name evidence="4" type="ORF">SAMN05192550_0843</name>
</gene>
<dbReference type="PROSITE" id="PS51257">
    <property type="entry name" value="PROKAR_LIPOPROTEIN"/>
    <property type="match status" value="1"/>
</dbReference>
<reference evidence="2 7" key="4">
    <citation type="submission" date="2019-07" db="EMBL/GenBank/DDBJ databases">
        <title>Whole genome shotgun sequence of Flavobacterium glycines NBRC 105008.</title>
        <authorList>
            <person name="Hosoyama A."/>
            <person name="Uohara A."/>
            <person name="Ohji S."/>
            <person name="Ichikawa N."/>
        </authorList>
    </citation>
    <scope>NUCLEOTIDE SEQUENCE [LARGE SCALE GENOMIC DNA]</scope>
    <source>
        <strain evidence="2 7">NBRC 105008</strain>
    </source>
</reference>
<dbReference type="Proteomes" id="UP000093226">
    <property type="component" value="Unassembled WGS sequence"/>
</dbReference>
<dbReference type="EMBL" id="BJVF01000001">
    <property type="protein sequence ID" value="GEL10133.1"/>
    <property type="molecule type" value="Genomic_DNA"/>
</dbReference>
<keyword evidence="6" id="KW-1185">Reference proteome</keyword>
<organism evidence="3 5">
    <name type="scientific">Flavobacterium glycines</name>
    <dbReference type="NCBI Taxonomy" id="551990"/>
    <lineage>
        <taxon>Bacteria</taxon>
        <taxon>Pseudomonadati</taxon>
        <taxon>Bacteroidota</taxon>
        <taxon>Flavobacteriia</taxon>
        <taxon>Flavobacteriales</taxon>
        <taxon>Flavobacteriaceae</taxon>
        <taxon>Flavobacterium</taxon>
    </lineage>
</organism>
<feature type="domain" description="Fibronectin type-III" evidence="1">
    <location>
        <begin position="32"/>
        <end position="130"/>
    </location>
</feature>
<name>A0A1B9DSF7_9FLAO</name>
<dbReference type="AlphaFoldDB" id="A0A1B9DSF7"/>
<dbReference type="EMBL" id="LVEO01000013">
    <property type="protein sequence ID" value="OCB72633.1"/>
    <property type="molecule type" value="Genomic_DNA"/>
</dbReference>
<reference evidence="3" key="2">
    <citation type="submission" date="2016-03" db="EMBL/GenBank/DDBJ databases">
        <authorList>
            <person name="Ploux O."/>
        </authorList>
    </citation>
    <scope>NUCLEOTIDE SEQUENCE</scope>
    <source>
        <strain evidence="3">NBRC 105008</strain>
    </source>
</reference>
<dbReference type="STRING" id="551990.SAMN05192550_0843"/>
<evidence type="ECO:0000313" key="7">
    <source>
        <dbReference type="Proteomes" id="UP000321579"/>
    </source>
</evidence>
<dbReference type="PROSITE" id="PS50853">
    <property type="entry name" value="FN3"/>
    <property type="match status" value="1"/>
</dbReference>
<evidence type="ECO:0000313" key="5">
    <source>
        <dbReference type="Proteomes" id="UP000093226"/>
    </source>
</evidence>
<sequence>MRKNIYFIVIACSLFSCGGGDSSSAEENSNTAPTVPTLVAPTNNKLCIDNAVSFEWNASTDAEKNPITYQIQIATDNQFTQIVKTAEGTSNYQSLTLNKGTAYYWRVKATDSKNASGNYSGTYSFYTEAEVVANHLPFLPQLVQPEFNSFINSTTAILKWTAADVDTNDALVYDVYLGTTNPPTAKVGTNLTTASWTTTTLQATTNYYWKVIVKDNKGGETIGQVWNFKTN</sequence>
<evidence type="ECO:0000313" key="4">
    <source>
        <dbReference type="EMBL" id="SDI80052.1"/>
    </source>
</evidence>
<proteinExistence type="predicted"/>
<dbReference type="Gene3D" id="2.60.40.10">
    <property type="entry name" value="Immunoglobulins"/>
    <property type="match status" value="2"/>
</dbReference>
<protein>
    <submittedName>
        <fullName evidence="4">SusE outer membrane protein</fullName>
    </submittedName>
</protein>
<dbReference type="EMBL" id="FNEO01000001">
    <property type="protein sequence ID" value="SDI80052.1"/>
    <property type="molecule type" value="Genomic_DNA"/>
</dbReference>
<reference evidence="4 6" key="3">
    <citation type="submission" date="2016-10" db="EMBL/GenBank/DDBJ databases">
        <authorList>
            <person name="Varghese N."/>
            <person name="Submissions S."/>
        </authorList>
    </citation>
    <scope>NUCLEOTIDE SEQUENCE [LARGE SCALE GENOMIC DNA]</scope>
    <source>
        <strain evidence="4 6">Gm-149</strain>
    </source>
</reference>
<dbReference type="Proteomes" id="UP000321579">
    <property type="component" value="Unassembled WGS sequence"/>
</dbReference>
<dbReference type="Proteomes" id="UP000182367">
    <property type="component" value="Unassembled WGS sequence"/>
</dbReference>
<evidence type="ECO:0000259" key="1">
    <source>
        <dbReference type="PROSITE" id="PS50853"/>
    </source>
</evidence>